<keyword evidence="3" id="KW-0540">Nuclease</keyword>
<keyword evidence="2" id="KW-1277">Toxin-antitoxin system</keyword>
<dbReference type="RefSeq" id="WP_013049301.1">
    <property type="nucleotide sequence ID" value="NC_014012.1"/>
</dbReference>
<evidence type="ECO:0000313" key="7">
    <source>
        <dbReference type="EMBL" id="BAI99984.1"/>
    </source>
</evidence>
<dbReference type="eggNOG" id="COG4115">
    <property type="taxonomic scope" value="Bacteria"/>
</dbReference>
<dbReference type="SUPFAM" id="SSF143011">
    <property type="entry name" value="RelE-like"/>
    <property type="match status" value="1"/>
</dbReference>
<evidence type="ECO:0000256" key="4">
    <source>
        <dbReference type="ARBA" id="ARBA00022759"/>
    </source>
</evidence>
<dbReference type="GO" id="GO:0016787">
    <property type="term" value="F:hydrolase activity"/>
    <property type="evidence" value="ECO:0007669"/>
    <property type="project" value="UniProtKB-KW"/>
</dbReference>
<protein>
    <recommendedName>
        <fullName evidence="6">Putative mRNA interferase YoeB</fullName>
    </recommendedName>
</protein>
<dbReference type="InterPro" id="IPR009614">
    <property type="entry name" value="YoeB_toxin"/>
</dbReference>
<proteinExistence type="inferred from homology"/>
<dbReference type="KEGG" id="svo:SVI_0014"/>
<dbReference type="GO" id="GO:0045892">
    <property type="term" value="P:negative regulation of DNA-templated transcription"/>
    <property type="evidence" value="ECO:0007669"/>
    <property type="project" value="TreeGrafter"/>
</dbReference>
<comment type="similarity">
    <text evidence="1">Belongs to the YoeB family.</text>
</comment>
<keyword evidence="5" id="KW-0378">Hydrolase</keyword>
<dbReference type="PANTHER" id="PTHR38039:SF1">
    <property type="entry name" value="TOXIN YOEB"/>
    <property type="match status" value="1"/>
</dbReference>
<keyword evidence="8" id="KW-1185">Reference proteome</keyword>
<dbReference type="STRING" id="637905.SVI_0014"/>
<dbReference type="EMBL" id="AP011177">
    <property type="protein sequence ID" value="BAI99984.1"/>
    <property type="molecule type" value="Genomic_DNA"/>
</dbReference>
<dbReference type="HOGENOM" id="CLU_169492_2_2_6"/>
<evidence type="ECO:0000313" key="8">
    <source>
        <dbReference type="Proteomes" id="UP000002350"/>
    </source>
</evidence>
<dbReference type="GO" id="GO:0004519">
    <property type="term" value="F:endonuclease activity"/>
    <property type="evidence" value="ECO:0007669"/>
    <property type="project" value="UniProtKB-KW"/>
</dbReference>
<evidence type="ECO:0000256" key="2">
    <source>
        <dbReference type="ARBA" id="ARBA00022649"/>
    </source>
</evidence>
<evidence type="ECO:0000256" key="3">
    <source>
        <dbReference type="ARBA" id="ARBA00022722"/>
    </source>
</evidence>
<keyword evidence="4" id="KW-0255">Endonuclease</keyword>
<dbReference type="Pfam" id="PF06769">
    <property type="entry name" value="YoeB_toxin"/>
    <property type="match status" value="1"/>
</dbReference>
<evidence type="ECO:0000256" key="1">
    <source>
        <dbReference type="ARBA" id="ARBA00008172"/>
    </source>
</evidence>
<dbReference type="Gene3D" id="3.30.2310.20">
    <property type="entry name" value="RelE-like"/>
    <property type="match status" value="1"/>
</dbReference>
<dbReference type="GO" id="GO:0006401">
    <property type="term" value="P:RNA catabolic process"/>
    <property type="evidence" value="ECO:0007669"/>
    <property type="project" value="InterPro"/>
</dbReference>
<dbReference type="InterPro" id="IPR035093">
    <property type="entry name" value="RelE/ParE_toxin_dom_sf"/>
</dbReference>
<reference evidence="8" key="1">
    <citation type="journal article" date="2010" name="Mol. Biosyst.">
        <title>Complete genome sequence and comparative analysis of Shewanella violacea, a psychrophilic and piezophilic bacterium from deep sea floor sediments.</title>
        <authorList>
            <person name="Aono E."/>
            <person name="Baba T."/>
            <person name="Ara T."/>
            <person name="Nishi T."/>
            <person name="Nakamichi T."/>
            <person name="Inamoto E."/>
            <person name="Toyonaga H."/>
            <person name="Hasegawa M."/>
            <person name="Takai Y."/>
            <person name="Okumura Y."/>
            <person name="Baba M."/>
            <person name="Tomita M."/>
            <person name="Kato C."/>
            <person name="Oshima T."/>
            <person name="Nakasone K."/>
            <person name="Mori H."/>
        </authorList>
    </citation>
    <scope>NUCLEOTIDE SEQUENCE [LARGE SCALE GENOMIC DNA]</scope>
    <source>
        <strain evidence="8">JCM 10179 / CIP 106290 / LMG 19151 / DSS12</strain>
    </source>
</reference>
<dbReference type="OrthoDB" id="9801102at2"/>
<name>D4ZD63_SHEVD</name>
<dbReference type="Proteomes" id="UP000002350">
    <property type="component" value="Chromosome"/>
</dbReference>
<gene>
    <name evidence="7" type="ordered locus">SVI_0014</name>
</gene>
<dbReference type="NCBIfam" id="TIGR02116">
    <property type="entry name" value="toxin_Txe_YoeB"/>
    <property type="match status" value="1"/>
</dbReference>
<accession>D4ZD63</accession>
<organism evidence="7 8">
    <name type="scientific">Shewanella violacea (strain JCM 10179 / CIP 106290 / LMG 19151 / DSS12)</name>
    <dbReference type="NCBI Taxonomy" id="637905"/>
    <lineage>
        <taxon>Bacteria</taxon>
        <taxon>Pseudomonadati</taxon>
        <taxon>Pseudomonadota</taxon>
        <taxon>Gammaproteobacteria</taxon>
        <taxon>Alteromonadales</taxon>
        <taxon>Shewanellaceae</taxon>
        <taxon>Shewanella</taxon>
    </lineage>
</organism>
<evidence type="ECO:0000256" key="5">
    <source>
        <dbReference type="ARBA" id="ARBA00022801"/>
    </source>
</evidence>
<dbReference type="PANTHER" id="PTHR38039">
    <property type="entry name" value="TOXIN YOEB"/>
    <property type="match status" value="1"/>
</dbReference>
<sequence length="94" mass="11381">MKTNTTTLFSTFYSEQAWNDYLYWQQQDKKTLKRINLLIKDCQRTPFEGIGKPERLKENLSGYWSRRISDEHRLVYRANQDQLTIVALRFHYSS</sequence>
<dbReference type="AlphaFoldDB" id="D4ZD63"/>
<evidence type="ECO:0000256" key="6">
    <source>
        <dbReference type="ARBA" id="ARBA00030388"/>
    </source>
</evidence>